<dbReference type="AlphaFoldDB" id="A0A1W2FXF7"/>
<gene>
    <name evidence="3" type="ORF">SAMN05661093_10188</name>
</gene>
<keyword evidence="2" id="KW-0812">Transmembrane</keyword>
<accession>A0A1W2FXF7</accession>
<protein>
    <submittedName>
        <fullName evidence="3">Uncharacterized protein</fullName>
    </submittedName>
</protein>
<feature type="region of interest" description="Disordered" evidence="1">
    <location>
        <begin position="335"/>
        <end position="361"/>
    </location>
</feature>
<feature type="transmembrane region" description="Helical" evidence="2">
    <location>
        <begin position="21"/>
        <end position="41"/>
    </location>
</feature>
<keyword evidence="4" id="KW-1185">Reference proteome</keyword>
<keyword evidence="2" id="KW-0472">Membrane</keyword>
<reference evidence="3 4" key="1">
    <citation type="submission" date="2017-04" db="EMBL/GenBank/DDBJ databases">
        <authorList>
            <person name="Afonso C.L."/>
            <person name="Miller P.J."/>
            <person name="Scott M.A."/>
            <person name="Spackman E."/>
            <person name="Goraichik I."/>
            <person name="Dimitrov K.M."/>
            <person name="Suarez D.L."/>
            <person name="Swayne D.E."/>
        </authorList>
    </citation>
    <scope>NUCLEOTIDE SEQUENCE [LARGE SCALE GENOMIC DNA]</scope>
    <source>
        <strain evidence="3 4">DSM 43828</strain>
    </source>
</reference>
<evidence type="ECO:0000313" key="4">
    <source>
        <dbReference type="Proteomes" id="UP000192674"/>
    </source>
</evidence>
<dbReference type="EMBL" id="FWXV01000015">
    <property type="protein sequence ID" value="SMD26605.1"/>
    <property type="molecule type" value="Genomic_DNA"/>
</dbReference>
<sequence length="361" mass="39309">MSSPRQEEAARPRITRSWADVALGILLTILLASLIFVAVVLLAKSNLLTPDDLTDEETKSLLTFLGVAFGVVATLIGALLANQHNRRTHMLAEQAKFREQQLALDTEERLKLDTVAKVLELVTTDNAYAPRARVAGAIATLMQLHGGVVSVRVLGELWEADAVSSSTAVWLIDRILRDDPPKEDETSEAAEVLSLHCARLTPSPDDKHQERFDWPSILLDTWPSAMSFSTRNALIAATTQVLLTRELNWWASGALRTPVLTLVNAMGDPDLGSCAALVLKKLNDRQALRTVRLDENDLALITEKANSAEPTAWFSSVLDKLDDWASEVDRKVSMAPNALGSSPLVTETPPPDRPGGRTSAG</sequence>
<evidence type="ECO:0000313" key="3">
    <source>
        <dbReference type="EMBL" id="SMD26605.1"/>
    </source>
</evidence>
<evidence type="ECO:0000256" key="1">
    <source>
        <dbReference type="SAM" id="MobiDB-lite"/>
    </source>
</evidence>
<keyword evidence="2" id="KW-1133">Transmembrane helix</keyword>
<feature type="transmembrane region" description="Helical" evidence="2">
    <location>
        <begin position="61"/>
        <end position="81"/>
    </location>
</feature>
<dbReference type="Proteomes" id="UP000192674">
    <property type="component" value="Unassembled WGS sequence"/>
</dbReference>
<name>A0A1W2FXF7_KIBAR</name>
<proteinExistence type="predicted"/>
<organism evidence="3 4">
    <name type="scientific">Kibdelosporangium aridum</name>
    <dbReference type="NCBI Taxonomy" id="2030"/>
    <lineage>
        <taxon>Bacteria</taxon>
        <taxon>Bacillati</taxon>
        <taxon>Actinomycetota</taxon>
        <taxon>Actinomycetes</taxon>
        <taxon>Pseudonocardiales</taxon>
        <taxon>Pseudonocardiaceae</taxon>
        <taxon>Kibdelosporangium</taxon>
    </lineage>
</organism>
<evidence type="ECO:0000256" key="2">
    <source>
        <dbReference type="SAM" id="Phobius"/>
    </source>
</evidence>